<dbReference type="Gene3D" id="1.10.287.3510">
    <property type="match status" value="1"/>
</dbReference>
<dbReference type="RefSeq" id="WP_227569967.1">
    <property type="nucleotide sequence ID" value="NZ_CP101988.1"/>
</dbReference>
<feature type="transmembrane region" description="Helical" evidence="8">
    <location>
        <begin position="6"/>
        <end position="26"/>
    </location>
</feature>
<feature type="compositionally biased region" description="Low complexity" evidence="7">
    <location>
        <begin position="163"/>
        <end position="178"/>
    </location>
</feature>
<evidence type="ECO:0000313" key="9">
    <source>
        <dbReference type="EMBL" id="UUI75152.1"/>
    </source>
</evidence>
<feature type="transmembrane region" description="Helical" evidence="8">
    <location>
        <begin position="33"/>
        <end position="56"/>
    </location>
</feature>
<dbReference type="Proteomes" id="UP001316189">
    <property type="component" value="Chromosome"/>
</dbReference>
<evidence type="ECO:0000256" key="5">
    <source>
        <dbReference type="ARBA" id="ARBA00022989"/>
    </source>
</evidence>
<sequence>MIDMSPNIVLVVVIGVLFTVGVYLLLERSLSRVLIGVILIGNGANLLFLISGGAAGKPPIVGDAPVSEMSDPLPQAMVLTAIVITLGMTAFLMAMAYRSWQLHRHDEVQDDVEDRRIARLAAIDEHAFTDRDTEDAGETLDDEAAETRDETDEVLRGAEATASEDAGPADADGDAGSANPEERP</sequence>
<evidence type="ECO:0000256" key="8">
    <source>
        <dbReference type="SAM" id="Phobius"/>
    </source>
</evidence>
<keyword evidence="4 8" id="KW-0812">Transmembrane</keyword>
<feature type="compositionally biased region" description="Acidic residues" evidence="7">
    <location>
        <begin position="132"/>
        <end position="144"/>
    </location>
</feature>
<organism evidence="9 10">
    <name type="scientific">Cellulomonas chengniuliangii</name>
    <dbReference type="NCBI Taxonomy" id="2968084"/>
    <lineage>
        <taxon>Bacteria</taxon>
        <taxon>Bacillati</taxon>
        <taxon>Actinomycetota</taxon>
        <taxon>Actinomycetes</taxon>
        <taxon>Micrococcales</taxon>
        <taxon>Cellulomonadaceae</taxon>
        <taxon>Cellulomonas</taxon>
    </lineage>
</organism>
<dbReference type="InterPro" id="IPR039428">
    <property type="entry name" value="NUOK/Mnh_C1-like"/>
</dbReference>
<dbReference type="PANTHER" id="PTHR34583">
    <property type="entry name" value="ANTIPORTER SUBUNIT MNHC2-RELATED"/>
    <property type="match status" value="1"/>
</dbReference>
<keyword evidence="6 8" id="KW-0472">Membrane</keyword>
<gene>
    <name evidence="9" type="ORF">NP064_15475</name>
</gene>
<dbReference type="PANTHER" id="PTHR34583:SF2">
    <property type="entry name" value="ANTIPORTER SUBUNIT MNHC2-RELATED"/>
    <property type="match status" value="1"/>
</dbReference>
<feature type="transmembrane region" description="Helical" evidence="8">
    <location>
        <begin position="76"/>
        <end position="97"/>
    </location>
</feature>
<protein>
    <submittedName>
        <fullName evidence="9">Na(+)/H(+) antiporter subunit C</fullName>
    </submittedName>
</protein>
<accession>A0ABY5KXD3</accession>
<evidence type="ECO:0000256" key="2">
    <source>
        <dbReference type="ARBA" id="ARBA00010388"/>
    </source>
</evidence>
<evidence type="ECO:0000256" key="6">
    <source>
        <dbReference type="ARBA" id="ARBA00023136"/>
    </source>
</evidence>
<dbReference type="EMBL" id="CP101988">
    <property type="protein sequence ID" value="UUI75152.1"/>
    <property type="molecule type" value="Genomic_DNA"/>
</dbReference>
<evidence type="ECO:0000256" key="4">
    <source>
        <dbReference type="ARBA" id="ARBA00022692"/>
    </source>
</evidence>
<dbReference type="NCBIfam" id="NF005929">
    <property type="entry name" value="PRK07946.1"/>
    <property type="match status" value="1"/>
</dbReference>
<keyword evidence="3" id="KW-1003">Cell membrane</keyword>
<evidence type="ECO:0000256" key="7">
    <source>
        <dbReference type="SAM" id="MobiDB-lite"/>
    </source>
</evidence>
<evidence type="ECO:0000256" key="1">
    <source>
        <dbReference type="ARBA" id="ARBA00004651"/>
    </source>
</evidence>
<feature type="compositionally biased region" description="Basic and acidic residues" evidence="7">
    <location>
        <begin position="145"/>
        <end position="156"/>
    </location>
</feature>
<keyword evidence="5 8" id="KW-1133">Transmembrane helix</keyword>
<comment type="subcellular location">
    <subcellularLocation>
        <location evidence="1">Cell membrane</location>
        <topology evidence="1">Multi-pass membrane protein</topology>
    </subcellularLocation>
</comment>
<evidence type="ECO:0000313" key="10">
    <source>
        <dbReference type="Proteomes" id="UP001316189"/>
    </source>
</evidence>
<feature type="region of interest" description="Disordered" evidence="7">
    <location>
        <begin position="128"/>
        <end position="184"/>
    </location>
</feature>
<evidence type="ECO:0000256" key="3">
    <source>
        <dbReference type="ARBA" id="ARBA00022475"/>
    </source>
</evidence>
<dbReference type="InterPro" id="IPR050601">
    <property type="entry name" value="CPA3_antiporter_subunitC"/>
</dbReference>
<dbReference type="Pfam" id="PF00420">
    <property type="entry name" value="Oxidored_q2"/>
    <property type="match status" value="1"/>
</dbReference>
<comment type="similarity">
    <text evidence="2">Belongs to the CPA3 antiporters (TC 2.A.63) subunit C family.</text>
</comment>
<reference evidence="9 10" key="1">
    <citation type="submission" date="2022-07" db="EMBL/GenBank/DDBJ databases">
        <title>Novel species in genus cellulomonas.</title>
        <authorList>
            <person name="Ye L."/>
        </authorList>
    </citation>
    <scope>NUCLEOTIDE SEQUENCE [LARGE SCALE GENOMIC DNA]</scope>
    <source>
        <strain evidence="10">zg-Y338</strain>
    </source>
</reference>
<proteinExistence type="inferred from homology"/>
<keyword evidence="10" id="KW-1185">Reference proteome</keyword>
<name>A0ABY5KXD3_9CELL</name>